<gene>
    <name evidence="1" type="ORF">A2722_03925</name>
</gene>
<name>A0A1F5PLS1_9BACT</name>
<dbReference type="AlphaFoldDB" id="A0A1F5PLS1"/>
<dbReference type="STRING" id="1817828.A2722_03925"/>
<comment type="caution">
    <text evidence="1">The sequence shown here is derived from an EMBL/GenBank/DDBJ whole genome shotgun (WGS) entry which is preliminary data.</text>
</comment>
<proteinExistence type="predicted"/>
<accession>A0A1F5PLS1</accession>
<organism evidence="1 2">
    <name type="scientific">Candidatus Doudnabacteria bacterium RIFCSPHIGHO2_01_FULL_50_11</name>
    <dbReference type="NCBI Taxonomy" id="1817828"/>
    <lineage>
        <taxon>Bacteria</taxon>
        <taxon>Candidatus Doudnaibacteriota</taxon>
    </lineage>
</organism>
<reference evidence="1 2" key="1">
    <citation type="journal article" date="2016" name="Nat. Commun.">
        <title>Thousands of microbial genomes shed light on interconnected biogeochemical processes in an aquifer system.</title>
        <authorList>
            <person name="Anantharaman K."/>
            <person name="Brown C.T."/>
            <person name="Hug L.A."/>
            <person name="Sharon I."/>
            <person name="Castelle C.J."/>
            <person name="Probst A.J."/>
            <person name="Thomas B.C."/>
            <person name="Singh A."/>
            <person name="Wilkins M.J."/>
            <person name="Karaoz U."/>
            <person name="Brodie E.L."/>
            <person name="Williams K.H."/>
            <person name="Hubbard S.S."/>
            <person name="Banfield J.F."/>
        </authorList>
    </citation>
    <scope>NUCLEOTIDE SEQUENCE [LARGE SCALE GENOMIC DNA]</scope>
</reference>
<protein>
    <recommendedName>
        <fullName evidence="3">HIT domain-containing protein</fullName>
    </recommendedName>
</protein>
<dbReference type="Gene3D" id="3.30.428.10">
    <property type="entry name" value="HIT-like"/>
    <property type="match status" value="1"/>
</dbReference>
<dbReference type="EMBL" id="MFEO01000007">
    <property type="protein sequence ID" value="OGE90888.1"/>
    <property type="molecule type" value="Genomic_DNA"/>
</dbReference>
<dbReference type="SUPFAM" id="SSF54197">
    <property type="entry name" value="HIT-like"/>
    <property type="match status" value="1"/>
</dbReference>
<sequence length="158" mass="17861">MKIIFFIGIGFVAGAYLFSQTQPRTFVTLHDCKPVCLSTSELLGLLTSVGIQRLPHPESAIIMETDKTVVVQHPYSEAPIHYLVLPKKDIRNIVEASLEDQSYIMDAFAVIKKIVDERKLAYYQVITNGPGLQQVDYLHFHLMAWTDKNQLPTSTPKN</sequence>
<dbReference type="InterPro" id="IPR036265">
    <property type="entry name" value="HIT-like_sf"/>
</dbReference>
<dbReference type="Proteomes" id="UP000178377">
    <property type="component" value="Unassembled WGS sequence"/>
</dbReference>
<evidence type="ECO:0000313" key="2">
    <source>
        <dbReference type="Proteomes" id="UP000178377"/>
    </source>
</evidence>
<evidence type="ECO:0000313" key="1">
    <source>
        <dbReference type="EMBL" id="OGE90888.1"/>
    </source>
</evidence>
<evidence type="ECO:0008006" key="3">
    <source>
        <dbReference type="Google" id="ProtNLM"/>
    </source>
</evidence>
<dbReference type="Pfam" id="PF11969">
    <property type="entry name" value="DcpS_C"/>
    <property type="match status" value="1"/>
</dbReference>